<proteinExistence type="predicted"/>
<dbReference type="SFLD" id="SFLDG01082">
    <property type="entry name" value="B12-binding_domain_containing"/>
    <property type="match status" value="1"/>
</dbReference>
<keyword evidence="4 7" id="KW-0408">Iron</keyword>
<dbReference type="GO" id="GO:0046872">
    <property type="term" value="F:metal ion binding"/>
    <property type="evidence" value="ECO:0007669"/>
    <property type="project" value="UniProtKB-KW"/>
</dbReference>
<feature type="binding site" evidence="8">
    <location>
        <position position="164"/>
    </location>
    <ligand>
        <name>S-adenosyl-L-methionine</name>
        <dbReference type="ChEBI" id="CHEBI:59789"/>
    </ligand>
</feature>
<dbReference type="GO" id="GO:0042364">
    <property type="term" value="P:water-soluble vitamin biosynthetic process"/>
    <property type="evidence" value="ECO:0007669"/>
    <property type="project" value="UniProtKB-ARBA"/>
</dbReference>
<dbReference type="SFLD" id="SFLDF00348">
    <property type="entry name" value="FeFe_hydrogenase_maturase_(Hyd"/>
    <property type="match status" value="1"/>
</dbReference>
<dbReference type="SFLD" id="SFLDG01060">
    <property type="entry name" value="BATS_domain_containing"/>
    <property type="match status" value="1"/>
</dbReference>
<evidence type="ECO:0000313" key="11">
    <source>
        <dbReference type="Proteomes" id="UP000322976"/>
    </source>
</evidence>
<dbReference type="GO" id="GO:0016740">
    <property type="term" value="F:transferase activity"/>
    <property type="evidence" value="ECO:0007669"/>
    <property type="project" value="TreeGrafter"/>
</dbReference>
<evidence type="ECO:0000256" key="2">
    <source>
        <dbReference type="ARBA" id="ARBA00022691"/>
    </source>
</evidence>
<evidence type="ECO:0000259" key="9">
    <source>
        <dbReference type="PROSITE" id="PS51918"/>
    </source>
</evidence>
<dbReference type="Pfam" id="PF04055">
    <property type="entry name" value="Radical_SAM"/>
    <property type="match status" value="1"/>
</dbReference>
<evidence type="ECO:0000256" key="4">
    <source>
        <dbReference type="ARBA" id="ARBA00023004"/>
    </source>
</evidence>
<keyword evidence="11" id="KW-1185">Reference proteome</keyword>
<evidence type="ECO:0000313" key="10">
    <source>
        <dbReference type="EMBL" id="TZE82644.1"/>
    </source>
</evidence>
<dbReference type="NCBIfam" id="TIGR03956">
    <property type="entry name" value="rSAM_HydE"/>
    <property type="match status" value="1"/>
</dbReference>
<evidence type="ECO:0000256" key="5">
    <source>
        <dbReference type="ARBA" id="ARBA00023014"/>
    </source>
</evidence>
<feature type="binding site" evidence="7">
    <location>
        <position position="69"/>
    </location>
    <ligand>
        <name>[4Fe-4S] cluster</name>
        <dbReference type="ChEBI" id="CHEBI:49883"/>
        <note>4Fe-4S-S-AdoMet</note>
    </ligand>
</feature>
<dbReference type="InterPro" id="IPR007197">
    <property type="entry name" value="rSAM"/>
</dbReference>
<sequence length="358" mass="40664">MRAEYDDMLKKALNGARFTKEEVIFLLKPEKDEMDALFQTADRIRKAVFGDYVHLRGIVEFSNFCERNCLYCGLRKNNRNITRYRLMPEEIVDIAAYAVSIGYKTLVLQSGEDSFYTTGLLCDVIKRIKERVDVAITLSIGERDFEDYRLLREAGADRYLIKQETSNRELYRKLHPGMSYENRIRCQKDLKSLRYELGTGNMVGLPWQNVETLAEDIIFFREMDADMIGIGPFISNPNTPLGRFPSGTVEETLKVLAVTRLVNPLVNLPATTALGSLDSFGRQKGLMAGANVVMPNVMPVNYRRLYEIYPSKICTGERPEACRHCIEGIINSIGRKVSTGYGESPKSLRRGNAVCMMS</sequence>
<dbReference type="PANTHER" id="PTHR43726:SF1">
    <property type="entry name" value="BIOTIN SYNTHASE"/>
    <property type="match status" value="1"/>
</dbReference>
<dbReference type="InterPro" id="IPR006638">
    <property type="entry name" value="Elp3/MiaA/NifB-like_rSAM"/>
</dbReference>
<dbReference type="InterPro" id="IPR058240">
    <property type="entry name" value="rSAM_sf"/>
</dbReference>
<feature type="binding site" evidence="7">
    <location>
        <position position="65"/>
    </location>
    <ligand>
        <name>[4Fe-4S] cluster</name>
        <dbReference type="ChEBI" id="CHEBI:49883"/>
        <note>4Fe-4S-S-AdoMet</note>
    </ligand>
</feature>
<comment type="caution">
    <text evidence="10">The sequence shown here is derived from an EMBL/GenBank/DDBJ whole genome shotgun (WGS) entry which is preliminary data.</text>
</comment>
<evidence type="ECO:0000256" key="3">
    <source>
        <dbReference type="ARBA" id="ARBA00022723"/>
    </source>
</evidence>
<evidence type="ECO:0000256" key="8">
    <source>
        <dbReference type="PIRSR" id="PIRSR004762-2"/>
    </source>
</evidence>
<comment type="cofactor">
    <cofactor evidence="6">
        <name>[2Fe-2S] cluster</name>
        <dbReference type="ChEBI" id="CHEBI:190135"/>
    </cofactor>
</comment>
<dbReference type="InterPro" id="IPR013785">
    <property type="entry name" value="Aldolase_TIM"/>
</dbReference>
<dbReference type="PROSITE" id="PS51918">
    <property type="entry name" value="RADICAL_SAM"/>
    <property type="match status" value="1"/>
</dbReference>
<gene>
    <name evidence="10" type="primary">hydE</name>
    <name evidence="10" type="ORF">FWJ32_04905</name>
</gene>
<evidence type="ECO:0000256" key="7">
    <source>
        <dbReference type="PIRSR" id="PIRSR004762-1"/>
    </source>
</evidence>
<dbReference type="SUPFAM" id="SSF102114">
    <property type="entry name" value="Radical SAM enzymes"/>
    <property type="match status" value="1"/>
</dbReference>
<keyword evidence="2 7" id="KW-0949">S-adenosyl-L-methionine</keyword>
<dbReference type="GO" id="GO:0051539">
    <property type="term" value="F:4 iron, 4 sulfur cluster binding"/>
    <property type="evidence" value="ECO:0007669"/>
    <property type="project" value="UniProtKB-KW"/>
</dbReference>
<feature type="domain" description="Radical SAM core" evidence="9">
    <location>
        <begin position="51"/>
        <end position="271"/>
    </location>
</feature>
<protein>
    <submittedName>
        <fullName evidence="10">[FeFe] hydrogenase H-cluster radical SAM maturase HydE</fullName>
    </submittedName>
</protein>
<dbReference type="SFLD" id="SFLDG01280">
    <property type="entry name" value="HydE/PylB-like"/>
    <property type="match status" value="1"/>
</dbReference>
<dbReference type="EMBL" id="VTPS01000005">
    <property type="protein sequence ID" value="TZE82644.1"/>
    <property type="molecule type" value="Genomic_DNA"/>
</dbReference>
<dbReference type="Gene3D" id="3.20.20.70">
    <property type="entry name" value="Aldolase class I"/>
    <property type="match status" value="1"/>
</dbReference>
<evidence type="ECO:0000256" key="6">
    <source>
        <dbReference type="ARBA" id="ARBA00034078"/>
    </source>
</evidence>
<dbReference type="RefSeq" id="WP_149544882.1">
    <property type="nucleotide sequence ID" value="NZ_VTPS01000005.1"/>
</dbReference>
<accession>A0A5D8QEP1</accession>
<keyword evidence="1 7" id="KW-0004">4Fe-4S</keyword>
<dbReference type="CDD" id="cd01335">
    <property type="entry name" value="Radical_SAM"/>
    <property type="match status" value="1"/>
</dbReference>
<name>A0A5D8QEP1_9THEO</name>
<feature type="binding site" evidence="8">
    <location>
        <position position="183"/>
    </location>
    <ligand>
        <name>S-adenosyl-L-methionine</name>
        <dbReference type="ChEBI" id="CHEBI:59789"/>
    </ligand>
</feature>
<dbReference type="GO" id="GO:0044272">
    <property type="term" value="P:sulfur compound biosynthetic process"/>
    <property type="evidence" value="ECO:0007669"/>
    <property type="project" value="UniProtKB-ARBA"/>
</dbReference>
<dbReference type="InterPro" id="IPR010722">
    <property type="entry name" value="BATS_dom"/>
</dbReference>
<dbReference type="AlphaFoldDB" id="A0A5D8QEP1"/>
<evidence type="ECO:0000256" key="1">
    <source>
        <dbReference type="ARBA" id="ARBA00022485"/>
    </source>
</evidence>
<keyword evidence="5 7" id="KW-0411">Iron-sulfur</keyword>
<dbReference type="SFLD" id="SFLDS00029">
    <property type="entry name" value="Radical_SAM"/>
    <property type="match status" value="1"/>
</dbReference>
<comment type="cofactor">
    <cofactor evidence="7">
        <name>[4Fe-4S] cluster</name>
        <dbReference type="ChEBI" id="CHEBI:49883"/>
    </cofactor>
    <text evidence="7">Binds 1 [4Fe-4S] cluster. The cluster is coordinated with 3 cysteines and an exchangeable S-adenosyl-L-methionine.</text>
</comment>
<dbReference type="InterPro" id="IPR034422">
    <property type="entry name" value="HydE/PylB-like"/>
</dbReference>
<organism evidence="10 11">
    <name type="scientific">Calorimonas adulescens</name>
    <dbReference type="NCBI Taxonomy" id="2606906"/>
    <lineage>
        <taxon>Bacteria</taxon>
        <taxon>Bacillati</taxon>
        <taxon>Bacillota</taxon>
        <taxon>Clostridia</taxon>
        <taxon>Thermoanaerobacterales</taxon>
        <taxon>Thermoanaerobacteraceae</taxon>
        <taxon>Calorimonas</taxon>
    </lineage>
</organism>
<keyword evidence="3" id="KW-0479">Metal-binding</keyword>
<dbReference type="SMART" id="SM00729">
    <property type="entry name" value="Elp3"/>
    <property type="match status" value="1"/>
</dbReference>
<reference evidence="10 11" key="1">
    <citation type="submission" date="2019-08" db="EMBL/GenBank/DDBJ databases">
        <title>Calorimonas adulescens gen. nov., sp. nov., an anaerobic thermophilic bacterium from Sakhalin hot spring.</title>
        <authorList>
            <person name="Khomyakova M.A."/>
            <person name="Merkel A.Y."/>
            <person name="Novikov A."/>
            <person name="Bonch-Osmolovskaya E.A."/>
            <person name="Slobodkin A.I."/>
        </authorList>
    </citation>
    <scope>NUCLEOTIDE SEQUENCE [LARGE SCALE GENOMIC DNA]</scope>
    <source>
        <strain evidence="10 11">A05MB</strain>
    </source>
</reference>
<dbReference type="InterPro" id="IPR024021">
    <property type="entry name" value="FeFe-hyd_HydE_rSAM"/>
</dbReference>
<feature type="binding site" evidence="7">
    <location>
        <position position="72"/>
    </location>
    <ligand>
        <name>[4Fe-4S] cluster</name>
        <dbReference type="ChEBI" id="CHEBI:49883"/>
        <note>4Fe-4S-S-AdoMet</note>
    </ligand>
</feature>
<dbReference type="SMART" id="SM00876">
    <property type="entry name" value="BATS"/>
    <property type="match status" value="1"/>
</dbReference>
<dbReference type="PIRSF" id="PIRSF004762">
    <property type="entry name" value="CHP00423"/>
    <property type="match status" value="1"/>
</dbReference>
<dbReference type="PANTHER" id="PTHR43726">
    <property type="entry name" value="3-METHYLORNITHINE SYNTHASE"/>
    <property type="match status" value="1"/>
</dbReference>
<dbReference type="Proteomes" id="UP000322976">
    <property type="component" value="Unassembled WGS sequence"/>
</dbReference>
<feature type="binding site" evidence="8">
    <location>
        <position position="139"/>
    </location>
    <ligand>
        <name>(3R)-3-methyl-D-ornithine</name>
        <dbReference type="ChEBI" id="CHEBI:64642"/>
    </ligand>
</feature>